<dbReference type="AlphaFoldDB" id="A0AAV7VSC9"/>
<evidence type="ECO:0000313" key="2">
    <source>
        <dbReference type="EMBL" id="KAJ1202920.1"/>
    </source>
</evidence>
<sequence length="166" mass="18490">MATFTATLSRLLLELSVVPWLCGVGVGRQDGRPAALAECSLPELEILRNPATLSHGSWSPLKRRGEREVCQRPEQGAVRGLHEVRRNYRQQLYQEGDRSGLMLAWLLRRERPVAIIQMLYGPSGELILGQLRALYTAPCGVDVARIGEYLDGLQVPRLTGTQSEEL</sequence>
<evidence type="ECO:0000313" key="3">
    <source>
        <dbReference type="Proteomes" id="UP001066276"/>
    </source>
</evidence>
<comment type="caution">
    <text evidence="2">The sequence shown here is derived from an EMBL/GenBank/DDBJ whole genome shotgun (WGS) entry which is preliminary data.</text>
</comment>
<feature type="chain" id="PRO_5043967213" evidence="1">
    <location>
        <begin position="28"/>
        <end position="166"/>
    </location>
</feature>
<feature type="signal peptide" evidence="1">
    <location>
        <begin position="1"/>
        <end position="27"/>
    </location>
</feature>
<reference evidence="2" key="1">
    <citation type="journal article" date="2022" name="bioRxiv">
        <title>Sequencing and chromosome-scale assembly of the giantPleurodeles waltlgenome.</title>
        <authorList>
            <person name="Brown T."/>
            <person name="Elewa A."/>
            <person name="Iarovenko S."/>
            <person name="Subramanian E."/>
            <person name="Araus A.J."/>
            <person name="Petzold A."/>
            <person name="Susuki M."/>
            <person name="Suzuki K.-i.T."/>
            <person name="Hayashi T."/>
            <person name="Toyoda A."/>
            <person name="Oliveira C."/>
            <person name="Osipova E."/>
            <person name="Leigh N.D."/>
            <person name="Simon A."/>
            <person name="Yun M.H."/>
        </authorList>
    </citation>
    <scope>NUCLEOTIDE SEQUENCE</scope>
    <source>
        <strain evidence="2">20211129_DDA</strain>
        <tissue evidence="2">Liver</tissue>
    </source>
</reference>
<protein>
    <submittedName>
        <fullName evidence="2">Uncharacterized protein</fullName>
    </submittedName>
</protein>
<evidence type="ECO:0000256" key="1">
    <source>
        <dbReference type="SAM" id="SignalP"/>
    </source>
</evidence>
<keyword evidence="1" id="KW-0732">Signal</keyword>
<dbReference type="EMBL" id="JANPWB010000003">
    <property type="protein sequence ID" value="KAJ1202920.1"/>
    <property type="molecule type" value="Genomic_DNA"/>
</dbReference>
<organism evidence="2 3">
    <name type="scientific">Pleurodeles waltl</name>
    <name type="common">Iberian ribbed newt</name>
    <dbReference type="NCBI Taxonomy" id="8319"/>
    <lineage>
        <taxon>Eukaryota</taxon>
        <taxon>Metazoa</taxon>
        <taxon>Chordata</taxon>
        <taxon>Craniata</taxon>
        <taxon>Vertebrata</taxon>
        <taxon>Euteleostomi</taxon>
        <taxon>Amphibia</taxon>
        <taxon>Batrachia</taxon>
        <taxon>Caudata</taxon>
        <taxon>Salamandroidea</taxon>
        <taxon>Salamandridae</taxon>
        <taxon>Pleurodelinae</taxon>
        <taxon>Pleurodeles</taxon>
    </lineage>
</organism>
<accession>A0AAV7VSC9</accession>
<keyword evidence="3" id="KW-1185">Reference proteome</keyword>
<dbReference type="Proteomes" id="UP001066276">
    <property type="component" value="Chromosome 2_1"/>
</dbReference>
<proteinExistence type="predicted"/>
<name>A0AAV7VSC9_PLEWA</name>
<gene>
    <name evidence="2" type="ORF">NDU88_006715</name>
</gene>